<evidence type="ECO:0000313" key="2">
    <source>
        <dbReference type="EMBL" id="PRM90556.1"/>
    </source>
</evidence>
<dbReference type="EMBL" id="NXGH01000003">
    <property type="protein sequence ID" value="PRM90556.1"/>
    <property type="molecule type" value="Genomic_DNA"/>
</dbReference>
<accession>A0A2S9SVC9</accession>
<reference evidence="2 3" key="1">
    <citation type="submission" date="2017-09" db="EMBL/GenBank/DDBJ databases">
        <title>Reassesment of A. cryaerophilus.</title>
        <authorList>
            <person name="Perez-Cataluna A."/>
            <person name="Collado L."/>
            <person name="Salgado O."/>
            <person name="Lefinanco V."/>
            <person name="Figueras M.J."/>
        </authorList>
    </citation>
    <scope>NUCLEOTIDE SEQUENCE [LARGE SCALE GENOMIC DNA]</scope>
    <source>
        <strain evidence="2 3">LMG 9871</strain>
    </source>
</reference>
<dbReference type="RefSeq" id="WP_105911010.1">
    <property type="nucleotide sequence ID" value="NZ_NXGH01000003.1"/>
</dbReference>
<dbReference type="OrthoDB" id="10012230at2"/>
<sequence>MLSNLFLFLSMLSIDKVAILNLYFFKIDFSKLPIGFSDIMFVLTFYFFLIYFSFLAHNENDAIDTLNKSYFIQFRKNKNKNTLLKFIFIILTPIHFIIDSLTIRNFAIIFTPFIVTFILIFLYFVQHYLYFDSIISIFIFILLPYFYTGLLDVLDMIYERNKNKTLNKETIINLKEKYRINKIRFLSKRK</sequence>
<proteinExistence type="predicted"/>
<feature type="transmembrane region" description="Helical" evidence="1">
    <location>
        <begin position="32"/>
        <end position="54"/>
    </location>
</feature>
<evidence type="ECO:0000256" key="1">
    <source>
        <dbReference type="SAM" id="Phobius"/>
    </source>
</evidence>
<keyword evidence="1" id="KW-0812">Transmembrane</keyword>
<keyword evidence="1" id="KW-1133">Transmembrane helix</keyword>
<keyword evidence="1" id="KW-0472">Membrane</keyword>
<feature type="transmembrane region" description="Helical" evidence="1">
    <location>
        <begin position="130"/>
        <end position="154"/>
    </location>
</feature>
<name>A0A2S9SVC9_9BACT</name>
<feature type="transmembrane region" description="Helical" evidence="1">
    <location>
        <begin position="105"/>
        <end position="124"/>
    </location>
</feature>
<protein>
    <submittedName>
        <fullName evidence="2">Uncharacterized protein</fullName>
    </submittedName>
</protein>
<gene>
    <name evidence="2" type="ORF">CJ671_01765</name>
</gene>
<organism evidence="2 3">
    <name type="scientific">Aliarcobacter cryaerophilus</name>
    <dbReference type="NCBI Taxonomy" id="28198"/>
    <lineage>
        <taxon>Bacteria</taxon>
        <taxon>Pseudomonadati</taxon>
        <taxon>Campylobacterota</taxon>
        <taxon>Epsilonproteobacteria</taxon>
        <taxon>Campylobacterales</taxon>
        <taxon>Arcobacteraceae</taxon>
        <taxon>Aliarcobacter</taxon>
    </lineage>
</organism>
<evidence type="ECO:0000313" key="3">
    <source>
        <dbReference type="Proteomes" id="UP000238649"/>
    </source>
</evidence>
<dbReference type="AlphaFoldDB" id="A0A2S9SVC9"/>
<feature type="transmembrane region" description="Helical" evidence="1">
    <location>
        <begin position="6"/>
        <end position="25"/>
    </location>
</feature>
<dbReference type="Proteomes" id="UP000238649">
    <property type="component" value="Unassembled WGS sequence"/>
</dbReference>
<feature type="transmembrane region" description="Helical" evidence="1">
    <location>
        <begin position="82"/>
        <end position="98"/>
    </location>
</feature>
<comment type="caution">
    <text evidence="2">The sequence shown here is derived from an EMBL/GenBank/DDBJ whole genome shotgun (WGS) entry which is preliminary data.</text>
</comment>